<feature type="compositionally biased region" description="Basic and acidic residues" evidence="3">
    <location>
        <begin position="969"/>
        <end position="979"/>
    </location>
</feature>
<dbReference type="InterPro" id="IPR051831">
    <property type="entry name" value="Bromodomain_contain_prot"/>
</dbReference>
<dbReference type="SMART" id="SM00297">
    <property type="entry name" value="BROMO"/>
    <property type="match status" value="1"/>
</dbReference>
<feature type="compositionally biased region" description="Polar residues" evidence="3">
    <location>
        <begin position="427"/>
        <end position="450"/>
    </location>
</feature>
<feature type="region of interest" description="Disordered" evidence="3">
    <location>
        <begin position="674"/>
        <end position="697"/>
    </location>
</feature>
<sequence>MGAVRSPPPPDLDPPHSSNTSYTHHRPSAKRKSSSSSSSRTAPVAAATEEDYYDFEASSSRDRKKKKKNKKERRNDYYEYGNSNINDHSQDRYHQDYDQDEATSPPPSSSSSSRPVIKLPPLKISLKLSSIAPPSSSVSSSHKSNSSSKKKRRSSEQISIVSDDEHDNNDYDNDEQEVNHSYRRRQSSVDLDEDQDMDTPQSSSHKKKKKHKHKHRHRHPKHEDQGTEESHHQHRQQYYEQEPTEEGDREQMEDDDVGGHDSPRITMRPGKEKKKKSRRSSSHRSHPSHPSDEAEQHYQQPTSPLPPPPQQSKRPRSRSVSQSNGDVPVIIKQEESPIQPAYQKPIAAYQHSQVGMKKPRSSLLSMVAQETMVPQDEDEDLDDPLAGELDEPEDDEDEDDEVEDEEGDESDNDELTSPILDPGTHVQFGSKTARTGQMGSKTLPQSASTSKPKKQLKPSVAKESEEGKEAKDTKDTKESTPREGSVPVSTKGGRKGRGSKRHLTPKTTTPAIPKKKELSVVCHKLLDNFIKRDSYVLFSQPVDPTVVLDYATIIKNPMDFSTMRSKVERNFYPTIDEFLSDFQLVCDNARLYNAKETLYWRQADKLWDWGSRAIERERKTILDREEEVLRTVKDEETLDVGGMGDYSSHSGVGGNIVNGLQSRGSFMSVEPAVDSPMSITDSGRPHTPQQYRKTKKIKHRRDGTIAFSYATDGSIDPASHPDPWSLIPVEPEFGSPPTLRPLLDTNTSYNGQYLDDYPYRKPSIATSRPAAYLDYGPYAIMDKSPAETDGSSSVSLPVFTGMVFGDDTGEAYVRSLAMFMEGIIDDKEVSQMSESDAAGLLQVKEHIRKRVEKLTRGASTIADKVAAIVLEEKMGQPSDVDTRVPKALWQQDFDTEMGDATETTTTTAPVEEKVGESNDVFKDDNQDMQIDQPTEPEDAVMEDAIVPEGGEAEATAAATSIDVELKDAEVKSEEREDIHQQQQLVKDGKDDEKTGVRMTSSQAEPEMIDIRQVVRDIKAWPQAQKVKADYESWRQLKIELDSLLPLAPADEKVRIEWGQSWTGGNSEESRKWVRESLEKNSTDMRKIVELVAAKTAEDQSKKTTTDASAEGTMIEDKGKTVKDKDVEAVTLSDEDKALVQRLTKSIRERLAEMTKYVPLSEINPQKLPPPIVPTAPAPAPTPAPAAPTPATATPAPAPVAPTVATPATVASVAASPALTATASPTVPAAGSAVATPAIPQATPVASVAPVAPTTITTPTAVTASASVSAAPTPSAPPTTLTSTAAMEAPKPSLSPGPTSVSVPTSVAVRVLASPTATGAKATERSTVSATTTSEPSPAALSTSTTTEAATSQPSTTSAALIVEPTDVAAAAPESAVLSKSVAAVASSDREGSVSSLSSPGLSP</sequence>
<feature type="compositionally biased region" description="Acidic residues" evidence="3">
    <location>
        <begin position="375"/>
        <end position="414"/>
    </location>
</feature>
<evidence type="ECO:0000256" key="1">
    <source>
        <dbReference type="ARBA" id="ARBA00023117"/>
    </source>
</evidence>
<feature type="compositionally biased region" description="Polar residues" evidence="3">
    <location>
        <begin position="677"/>
        <end position="691"/>
    </location>
</feature>
<dbReference type="PROSITE" id="PS50014">
    <property type="entry name" value="BROMODOMAIN_2"/>
    <property type="match status" value="1"/>
</dbReference>
<feature type="compositionally biased region" description="Basic and acidic residues" evidence="3">
    <location>
        <begin position="460"/>
        <end position="481"/>
    </location>
</feature>
<evidence type="ECO:0000256" key="3">
    <source>
        <dbReference type="SAM" id="MobiDB-lite"/>
    </source>
</evidence>
<feature type="compositionally biased region" description="Low complexity" evidence="3">
    <location>
        <begin position="109"/>
        <end position="147"/>
    </location>
</feature>
<evidence type="ECO:0000259" key="4">
    <source>
        <dbReference type="PROSITE" id="PS50014"/>
    </source>
</evidence>
<evidence type="ECO:0000256" key="2">
    <source>
        <dbReference type="PROSITE-ProRule" id="PRU00035"/>
    </source>
</evidence>
<feature type="compositionally biased region" description="Basic and acidic residues" evidence="3">
    <location>
        <begin position="221"/>
        <end position="231"/>
    </location>
</feature>
<dbReference type="EMBL" id="JAAAIN010000243">
    <property type="protein sequence ID" value="KAG0317458.1"/>
    <property type="molecule type" value="Genomic_DNA"/>
</dbReference>
<feature type="compositionally biased region" description="Basic and acidic residues" evidence="3">
    <location>
        <begin position="1095"/>
        <end position="1104"/>
    </location>
</feature>
<proteinExistence type="predicted"/>
<keyword evidence="1 2" id="KW-0103">Bromodomain</keyword>
<feature type="compositionally biased region" description="Basic residues" evidence="3">
    <location>
        <begin position="23"/>
        <end position="33"/>
    </location>
</feature>
<reference evidence="5" key="1">
    <citation type="journal article" date="2020" name="Fungal Divers.">
        <title>Resolving the Mortierellaceae phylogeny through synthesis of multi-gene phylogenetics and phylogenomics.</title>
        <authorList>
            <person name="Vandepol N."/>
            <person name="Liber J."/>
            <person name="Desiro A."/>
            <person name="Na H."/>
            <person name="Kennedy M."/>
            <person name="Barry K."/>
            <person name="Grigoriev I.V."/>
            <person name="Miller A.N."/>
            <person name="O'Donnell K."/>
            <person name="Stajich J.E."/>
            <person name="Bonito G."/>
        </authorList>
    </citation>
    <scope>NUCLEOTIDE SEQUENCE</scope>
    <source>
        <strain evidence="5">NVP60</strain>
    </source>
</reference>
<feature type="region of interest" description="Disordered" evidence="3">
    <location>
        <begin position="1094"/>
        <end position="1122"/>
    </location>
</feature>
<feature type="compositionally biased region" description="Basic residues" evidence="3">
    <location>
        <begin position="62"/>
        <end position="72"/>
    </location>
</feature>
<dbReference type="PANTHER" id="PTHR22881">
    <property type="entry name" value="BROMODOMAIN CONTAINING PROTEIN"/>
    <property type="match status" value="1"/>
</dbReference>
<evidence type="ECO:0000313" key="5">
    <source>
        <dbReference type="EMBL" id="KAG0317458.1"/>
    </source>
</evidence>
<feature type="region of interest" description="Disordered" evidence="3">
    <location>
        <begin position="1155"/>
        <end position="1201"/>
    </location>
</feature>
<feature type="region of interest" description="Disordered" evidence="3">
    <location>
        <begin position="1382"/>
        <end position="1403"/>
    </location>
</feature>
<feature type="region of interest" description="Disordered" evidence="3">
    <location>
        <begin position="1313"/>
        <end position="1355"/>
    </location>
</feature>
<feature type="compositionally biased region" description="Acidic residues" evidence="3">
    <location>
        <begin position="242"/>
        <end position="256"/>
    </location>
</feature>
<comment type="caution">
    <text evidence="5">The sequence shown here is derived from an EMBL/GenBank/DDBJ whole genome shotgun (WGS) entry which is preliminary data.</text>
</comment>
<dbReference type="GO" id="GO:0006325">
    <property type="term" value="P:chromatin organization"/>
    <property type="evidence" value="ECO:0007669"/>
    <property type="project" value="UniProtKB-ARBA"/>
</dbReference>
<dbReference type="InterPro" id="IPR001487">
    <property type="entry name" value="Bromodomain"/>
</dbReference>
<dbReference type="SUPFAM" id="SSF47370">
    <property type="entry name" value="Bromodomain"/>
    <property type="match status" value="1"/>
</dbReference>
<evidence type="ECO:0000313" key="6">
    <source>
        <dbReference type="Proteomes" id="UP000823405"/>
    </source>
</evidence>
<feature type="compositionally biased region" description="Basic and acidic residues" evidence="3">
    <location>
        <begin position="986"/>
        <end position="995"/>
    </location>
</feature>
<feature type="compositionally biased region" description="Pro residues" evidence="3">
    <location>
        <begin position="1166"/>
        <end position="1187"/>
    </location>
</feature>
<dbReference type="Proteomes" id="UP000823405">
    <property type="component" value="Unassembled WGS sequence"/>
</dbReference>
<feature type="compositionally biased region" description="Basic residues" evidence="3">
    <location>
        <begin position="492"/>
        <end position="504"/>
    </location>
</feature>
<feature type="compositionally biased region" description="Low complexity" evidence="3">
    <location>
        <begin position="1325"/>
        <end position="1355"/>
    </location>
</feature>
<feature type="compositionally biased region" description="Acidic residues" evidence="3">
    <location>
        <begin position="162"/>
        <end position="176"/>
    </location>
</feature>
<feature type="compositionally biased region" description="Low complexity" evidence="3">
    <location>
        <begin position="34"/>
        <end position="47"/>
    </location>
</feature>
<dbReference type="InterPro" id="IPR036427">
    <property type="entry name" value="Bromodomain-like_sf"/>
</dbReference>
<feature type="compositionally biased region" description="Basic residues" evidence="3">
    <location>
        <begin position="204"/>
        <end position="220"/>
    </location>
</feature>
<feature type="compositionally biased region" description="Pro residues" evidence="3">
    <location>
        <begin position="1"/>
        <end position="12"/>
    </location>
</feature>
<organism evidence="5 6">
    <name type="scientific">Linnemannia gamsii</name>
    <dbReference type="NCBI Taxonomy" id="64522"/>
    <lineage>
        <taxon>Eukaryota</taxon>
        <taxon>Fungi</taxon>
        <taxon>Fungi incertae sedis</taxon>
        <taxon>Mucoromycota</taxon>
        <taxon>Mortierellomycotina</taxon>
        <taxon>Mortierellomycetes</taxon>
        <taxon>Mortierellales</taxon>
        <taxon>Mortierellaceae</taxon>
        <taxon>Linnemannia</taxon>
    </lineage>
</organism>
<dbReference type="PANTHER" id="PTHR22881:SF27">
    <property type="entry name" value="BROMODOMAIN CONTAINING 7_9"/>
    <property type="match status" value="1"/>
</dbReference>
<feature type="region of interest" description="Disordered" evidence="3">
    <location>
        <begin position="1"/>
        <end position="512"/>
    </location>
</feature>
<feature type="compositionally biased region" description="Basic residues" evidence="3">
    <location>
        <begin position="271"/>
        <end position="287"/>
    </location>
</feature>
<feature type="region of interest" description="Disordered" evidence="3">
    <location>
        <begin position="1262"/>
        <end position="1301"/>
    </location>
</feature>
<keyword evidence="6" id="KW-1185">Reference proteome</keyword>
<name>A0A9P6RHH1_9FUNG</name>
<feature type="region of interest" description="Disordered" evidence="3">
    <location>
        <begin position="969"/>
        <end position="1004"/>
    </location>
</feature>
<feature type="compositionally biased region" description="Basic and acidic residues" evidence="3">
    <location>
        <begin position="88"/>
        <end position="97"/>
    </location>
</feature>
<dbReference type="Pfam" id="PF00439">
    <property type="entry name" value="Bromodomain"/>
    <property type="match status" value="1"/>
</dbReference>
<accession>A0A9P6RHH1</accession>
<feature type="compositionally biased region" description="Low complexity" evidence="3">
    <location>
        <begin position="1188"/>
        <end position="1201"/>
    </location>
</feature>
<dbReference type="PRINTS" id="PR00503">
    <property type="entry name" value="BROMODOMAIN"/>
</dbReference>
<dbReference type="OrthoDB" id="21449at2759"/>
<feature type="domain" description="Bromo" evidence="4">
    <location>
        <begin position="538"/>
        <end position="600"/>
    </location>
</feature>
<gene>
    <name evidence="5" type="primary">BRPF1</name>
    <name evidence="5" type="ORF">BGZ97_005384</name>
</gene>
<protein>
    <submittedName>
        <fullName evidence="5">Bromodomain and PHD finger-containing protein 1</fullName>
    </submittedName>
</protein>
<dbReference type="Gene3D" id="1.20.920.10">
    <property type="entry name" value="Bromodomain-like"/>
    <property type="match status" value="1"/>
</dbReference>